<evidence type="ECO:0000313" key="2">
    <source>
        <dbReference type="Proteomes" id="UP000557307"/>
    </source>
</evidence>
<name>A0A840TNG7_9BACT</name>
<accession>A0A840TNG7</accession>
<dbReference type="GO" id="GO:0004519">
    <property type="term" value="F:endonuclease activity"/>
    <property type="evidence" value="ECO:0007669"/>
    <property type="project" value="UniProtKB-KW"/>
</dbReference>
<dbReference type="Proteomes" id="UP000557307">
    <property type="component" value="Unassembled WGS sequence"/>
</dbReference>
<evidence type="ECO:0000313" key="1">
    <source>
        <dbReference type="EMBL" id="MBB5284475.1"/>
    </source>
</evidence>
<keyword evidence="1" id="KW-0378">Hydrolase</keyword>
<comment type="caution">
    <text evidence="1">The sequence shown here is derived from an EMBL/GenBank/DDBJ whole genome shotgun (WGS) entry which is preliminary data.</text>
</comment>
<sequence>MLTKKTLSERDICTKFITSVLVKAGWQDMFLEEV</sequence>
<proteinExistence type="predicted"/>
<keyword evidence="2" id="KW-1185">Reference proteome</keyword>
<keyword evidence="1" id="KW-0255">Endonuclease</keyword>
<organism evidence="1 2">
    <name type="scientific">Rhabdobacter roseus</name>
    <dbReference type="NCBI Taxonomy" id="1655419"/>
    <lineage>
        <taxon>Bacteria</taxon>
        <taxon>Pseudomonadati</taxon>
        <taxon>Bacteroidota</taxon>
        <taxon>Cytophagia</taxon>
        <taxon>Cytophagales</taxon>
        <taxon>Cytophagaceae</taxon>
        <taxon>Rhabdobacter</taxon>
    </lineage>
</organism>
<dbReference type="Gene3D" id="3.90.1570.30">
    <property type="match status" value="1"/>
</dbReference>
<reference evidence="1 2" key="1">
    <citation type="submission" date="2020-08" db="EMBL/GenBank/DDBJ databases">
        <title>Genomic Encyclopedia of Type Strains, Phase IV (KMG-IV): sequencing the most valuable type-strain genomes for metagenomic binning, comparative biology and taxonomic classification.</title>
        <authorList>
            <person name="Goeker M."/>
        </authorList>
    </citation>
    <scope>NUCLEOTIDE SEQUENCE [LARGE SCALE GENOMIC DNA]</scope>
    <source>
        <strain evidence="1 2">DSM 105074</strain>
    </source>
</reference>
<dbReference type="EMBL" id="JACHGF010000003">
    <property type="protein sequence ID" value="MBB5284475.1"/>
    <property type="molecule type" value="Genomic_DNA"/>
</dbReference>
<keyword evidence="1" id="KW-0540">Nuclease</keyword>
<gene>
    <name evidence="1" type="ORF">HNQ92_002618</name>
</gene>
<dbReference type="AlphaFoldDB" id="A0A840TNG7"/>
<protein>
    <submittedName>
        <fullName evidence="1">Type I site-specific restriction endonuclease</fullName>
    </submittedName>
</protein>